<gene>
    <name evidence="2" type="ORF">DSM104329_02879</name>
</gene>
<evidence type="ECO:0000313" key="2">
    <source>
        <dbReference type="EMBL" id="UGS36473.1"/>
    </source>
</evidence>
<accession>A0A9E6XYS1</accession>
<evidence type="ECO:0000256" key="1">
    <source>
        <dbReference type="SAM" id="MobiDB-lite"/>
    </source>
</evidence>
<name>A0A9E6XYS1_9ACTN</name>
<dbReference type="Proteomes" id="UP001162834">
    <property type="component" value="Chromosome"/>
</dbReference>
<protein>
    <submittedName>
        <fullName evidence="2">Uncharacterized protein</fullName>
    </submittedName>
</protein>
<keyword evidence="3" id="KW-1185">Reference proteome</keyword>
<reference evidence="2" key="1">
    <citation type="journal article" date="2022" name="Int. J. Syst. Evol. Microbiol.">
        <title>Pseudomonas aegrilactucae sp. nov. and Pseudomonas morbosilactucae sp. nov., pathogens causing bacterial rot of lettuce in Japan.</title>
        <authorList>
            <person name="Sawada H."/>
            <person name="Fujikawa T."/>
            <person name="Satou M."/>
        </authorList>
    </citation>
    <scope>NUCLEOTIDE SEQUENCE</scope>
    <source>
        <strain evidence="2">0166_1</strain>
    </source>
</reference>
<feature type="region of interest" description="Disordered" evidence="1">
    <location>
        <begin position="65"/>
        <end position="102"/>
    </location>
</feature>
<sequence>MTLWLAVVGAFLVGVGVAHAVSVRRYSPSHVVGEIAVRGRGLFFSRTADGTWWRLRLRARRCSTTYPADWGDAPPDSGVREPRRPRGPGPLDAASALEPPDC</sequence>
<evidence type="ECO:0000313" key="3">
    <source>
        <dbReference type="Proteomes" id="UP001162834"/>
    </source>
</evidence>
<dbReference type="KEGG" id="sbae:DSM104329_02879"/>
<organism evidence="2 3">
    <name type="scientific">Capillimicrobium parvum</name>
    <dbReference type="NCBI Taxonomy" id="2884022"/>
    <lineage>
        <taxon>Bacteria</taxon>
        <taxon>Bacillati</taxon>
        <taxon>Actinomycetota</taxon>
        <taxon>Thermoleophilia</taxon>
        <taxon>Solirubrobacterales</taxon>
        <taxon>Capillimicrobiaceae</taxon>
        <taxon>Capillimicrobium</taxon>
    </lineage>
</organism>
<proteinExistence type="predicted"/>
<dbReference type="AlphaFoldDB" id="A0A9E6XYS1"/>
<dbReference type="EMBL" id="CP087164">
    <property type="protein sequence ID" value="UGS36473.1"/>
    <property type="molecule type" value="Genomic_DNA"/>
</dbReference>